<dbReference type="AlphaFoldDB" id="A0A1M6JD12"/>
<dbReference type="Proteomes" id="UP000184474">
    <property type="component" value="Unassembled WGS sequence"/>
</dbReference>
<evidence type="ECO:0008006" key="4">
    <source>
        <dbReference type="Google" id="ProtNLM"/>
    </source>
</evidence>
<dbReference type="EMBL" id="FRAA01000001">
    <property type="protein sequence ID" value="SHJ44601.1"/>
    <property type="molecule type" value="Genomic_DNA"/>
</dbReference>
<proteinExistence type="predicted"/>
<feature type="region of interest" description="Disordered" evidence="1">
    <location>
        <begin position="1"/>
        <end position="40"/>
    </location>
</feature>
<dbReference type="RefSeq" id="WP_073118502.1">
    <property type="nucleotide sequence ID" value="NZ_FRAA01000001.1"/>
</dbReference>
<sequence length="70" mass="8270">MSRSQNSFIKFQKEKKKRIKKKEKEERKLERKENSKGGNLDEMLAYVDEFGNILEEPPVEAVATKEEVQK</sequence>
<dbReference type="STRING" id="156994.SAMN04488028_101144"/>
<name>A0A1M6JD12_REIAG</name>
<keyword evidence="3" id="KW-1185">Reference proteome</keyword>
<gene>
    <name evidence="2" type="ORF">SAMN04488028_101144</name>
</gene>
<evidence type="ECO:0000313" key="2">
    <source>
        <dbReference type="EMBL" id="SHJ44601.1"/>
    </source>
</evidence>
<accession>A0A1M6JD12</accession>
<evidence type="ECO:0000313" key="3">
    <source>
        <dbReference type="Proteomes" id="UP000184474"/>
    </source>
</evidence>
<reference evidence="3" key="1">
    <citation type="submission" date="2016-11" db="EMBL/GenBank/DDBJ databases">
        <authorList>
            <person name="Varghese N."/>
            <person name="Submissions S."/>
        </authorList>
    </citation>
    <scope>NUCLEOTIDE SEQUENCE [LARGE SCALE GENOMIC DNA]</scope>
    <source>
        <strain evidence="3">DSM 26134</strain>
    </source>
</reference>
<organism evidence="2 3">
    <name type="scientific">Reichenbachiella agariperforans</name>
    <dbReference type="NCBI Taxonomy" id="156994"/>
    <lineage>
        <taxon>Bacteria</taxon>
        <taxon>Pseudomonadati</taxon>
        <taxon>Bacteroidota</taxon>
        <taxon>Cytophagia</taxon>
        <taxon>Cytophagales</taxon>
        <taxon>Reichenbachiellaceae</taxon>
        <taxon>Reichenbachiella</taxon>
    </lineage>
</organism>
<evidence type="ECO:0000256" key="1">
    <source>
        <dbReference type="SAM" id="MobiDB-lite"/>
    </source>
</evidence>
<feature type="compositionally biased region" description="Basic and acidic residues" evidence="1">
    <location>
        <begin position="22"/>
        <end position="35"/>
    </location>
</feature>
<protein>
    <recommendedName>
        <fullName evidence="4">Cold-shock protein</fullName>
    </recommendedName>
</protein>